<dbReference type="EMBL" id="JACHVC010000006">
    <property type="protein sequence ID" value="MBC2605335.1"/>
    <property type="molecule type" value="Genomic_DNA"/>
</dbReference>
<evidence type="ECO:0000259" key="5">
    <source>
        <dbReference type="PROSITE" id="PS51192"/>
    </source>
</evidence>
<keyword evidence="4" id="KW-0067">ATP-binding</keyword>
<accession>A0A7X1B490</accession>
<dbReference type="GO" id="GO:0003676">
    <property type="term" value="F:nucleic acid binding"/>
    <property type="evidence" value="ECO:0007669"/>
    <property type="project" value="InterPro"/>
</dbReference>
<dbReference type="PANTHER" id="PTHR12131:SF1">
    <property type="entry name" value="ATP-DEPENDENT RNA HELICASE SUPV3L1, MITOCHONDRIAL-RELATED"/>
    <property type="match status" value="1"/>
</dbReference>
<dbReference type="InterPro" id="IPR050699">
    <property type="entry name" value="RNA-DNA_Helicase"/>
</dbReference>
<keyword evidence="3" id="KW-0347">Helicase</keyword>
<evidence type="ECO:0000256" key="4">
    <source>
        <dbReference type="ARBA" id="ARBA00022840"/>
    </source>
</evidence>
<dbReference type="InterPro" id="IPR014001">
    <property type="entry name" value="Helicase_ATP-bd"/>
</dbReference>
<protein>
    <submittedName>
        <fullName evidence="7">DUF3516 domain-containing protein</fullName>
    </submittedName>
</protein>
<dbReference type="InterPro" id="IPR001650">
    <property type="entry name" value="Helicase_C-like"/>
</dbReference>
<evidence type="ECO:0000313" key="8">
    <source>
        <dbReference type="Proteomes" id="UP000526501"/>
    </source>
</evidence>
<dbReference type="Pfam" id="PF12029">
    <property type="entry name" value="DUF3516"/>
    <property type="match status" value="1"/>
</dbReference>
<dbReference type="GO" id="GO:0004386">
    <property type="term" value="F:helicase activity"/>
    <property type="evidence" value="ECO:0007669"/>
    <property type="project" value="UniProtKB-KW"/>
</dbReference>
<dbReference type="PANTHER" id="PTHR12131">
    <property type="entry name" value="ATP-DEPENDENT RNA AND DNA HELICASE"/>
    <property type="match status" value="1"/>
</dbReference>
<comment type="caution">
    <text evidence="7">The sequence shown here is derived from an EMBL/GenBank/DDBJ whole genome shotgun (WGS) entry which is preliminary data.</text>
</comment>
<dbReference type="PROSITE" id="PS51194">
    <property type="entry name" value="HELICASE_CTER"/>
    <property type="match status" value="1"/>
</dbReference>
<feature type="domain" description="Helicase ATP-binding" evidence="5">
    <location>
        <begin position="40"/>
        <end position="196"/>
    </location>
</feature>
<name>A0A7X1B490_9BACT</name>
<proteinExistence type="predicted"/>
<evidence type="ECO:0000256" key="2">
    <source>
        <dbReference type="ARBA" id="ARBA00022801"/>
    </source>
</evidence>
<keyword evidence="8" id="KW-1185">Reference proteome</keyword>
<dbReference type="RefSeq" id="WP_185659217.1">
    <property type="nucleotide sequence ID" value="NZ_CAWPOO010000006.1"/>
</dbReference>
<dbReference type="AlphaFoldDB" id="A0A7X1B490"/>
<evidence type="ECO:0000259" key="6">
    <source>
        <dbReference type="PROSITE" id="PS51194"/>
    </source>
</evidence>
<dbReference type="SMART" id="SM00487">
    <property type="entry name" value="DEXDc"/>
    <property type="match status" value="1"/>
</dbReference>
<evidence type="ECO:0000256" key="3">
    <source>
        <dbReference type="ARBA" id="ARBA00022806"/>
    </source>
</evidence>
<keyword evidence="1" id="KW-0547">Nucleotide-binding</keyword>
<dbReference type="InterPro" id="IPR011545">
    <property type="entry name" value="DEAD/DEAH_box_helicase_dom"/>
</dbReference>
<evidence type="ECO:0000313" key="7">
    <source>
        <dbReference type="EMBL" id="MBC2605335.1"/>
    </source>
</evidence>
<feature type="domain" description="Helicase C-terminal" evidence="6">
    <location>
        <begin position="216"/>
        <end position="424"/>
    </location>
</feature>
<evidence type="ECO:0000256" key="1">
    <source>
        <dbReference type="ARBA" id="ARBA00022741"/>
    </source>
</evidence>
<dbReference type="GO" id="GO:0005524">
    <property type="term" value="F:ATP binding"/>
    <property type="evidence" value="ECO:0007669"/>
    <property type="project" value="UniProtKB-KW"/>
</dbReference>
<dbReference type="GO" id="GO:0016787">
    <property type="term" value="F:hydrolase activity"/>
    <property type="evidence" value="ECO:0007669"/>
    <property type="project" value="UniProtKB-KW"/>
</dbReference>
<dbReference type="SMART" id="SM00490">
    <property type="entry name" value="HELICc"/>
    <property type="match status" value="1"/>
</dbReference>
<dbReference type="Proteomes" id="UP000526501">
    <property type="component" value="Unassembled WGS sequence"/>
</dbReference>
<sequence>MSFPLEPATDTKDPDILLERFLDYAAEKGIELYPAQEEAILEIFAGKHLILNTPTGSGKSLVAAAMHYYSASLGRRSVYTCPIKALVNEKFLSLCRDFGPDNVGMMTGDASVNRDAPILCCTAEILSNIALRDGEKAKVHDVIMDEFHYYSDHERGVAWQVPLLTLPQAKFLLISATLGETAFFARGLEDLTGVECVTVSSKERPVPLEFDYLEIPMVEALEKLKESNKLPCYIVHFTQKAASDTAQNLLSFNACSKEEKAILKEELKGVEFTSPFGKEIKKYLLSGIGLHHAGLLPKYRVLVEKFAQRGLLKFICGTDTLGVGVNVPIRTVLFTQLCKYGGRKTSILSARDFHQISGRAGRKGYDDRGYVIALAPEHVIENKRAEIRAGNDAKKKKKLVKKKPPAKGYVQWDEETYTKLQNAPSEPLESRFQVSHGMLLNVLSREGDGCRAMRNLINDSHNLPGSKPALRKKAFQLFRALVEREIIEIAPPGNGGQKLTVNVELQDDFSLNQTLSLYCIDTLQLLDEKDPEYALKLLSLAESILENPDTILRKQLDKLKTEKMAEMKADGIEYDERIEKLEAMEYPKPEADFIYETFNDFASKHPWVGSENIKPKSIAREMFERYSSFSDYIKLYGLERAEGLVLRHITNVYRVLENTIPEGFRDDQVDEMIIYFEHLLRNVDSSLIDEWELLRNPDYQVDSQGADSLPDTERAKDITRDKANFTRLIRNEIFSFLSLLAAGRYKDLEDNYDLSPLFTDTHDETPKWMDVELENRMESFYESRSWIRLDPAARNKEHTHSSVSDDRLTWTVEQMIIDPEEMNDWALKVSVDIPASSQEGKVIFSLLSLAPVA</sequence>
<dbReference type="Gene3D" id="3.40.50.300">
    <property type="entry name" value="P-loop containing nucleotide triphosphate hydrolases"/>
    <property type="match status" value="2"/>
</dbReference>
<reference evidence="7 8" key="1">
    <citation type="submission" date="2020-07" db="EMBL/GenBank/DDBJ databases">
        <authorList>
            <person name="Feng X."/>
        </authorList>
    </citation>
    <scope>NUCLEOTIDE SEQUENCE [LARGE SCALE GENOMIC DNA]</scope>
    <source>
        <strain evidence="7 8">JCM23202</strain>
    </source>
</reference>
<dbReference type="InterPro" id="IPR027417">
    <property type="entry name" value="P-loop_NTPase"/>
</dbReference>
<organism evidence="7 8">
    <name type="scientific">Pelagicoccus albus</name>
    <dbReference type="NCBI Taxonomy" id="415222"/>
    <lineage>
        <taxon>Bacteria</taxon>
        <taxon>Pseudomonadati</taxon>
        <taxon>Verrucomicrobiota</taxon>
        <taxon>Opitutia</taxon>
        <taxon>Puniceicoccales</taxon>
        <taxon>Pelagicoccaceae</taxon>
        <taxon>Pelagicoccus</taxon>
    </lineage>
</organism>
<dbReference type="Pfam" id="PF00270">
    <property type="entry name" value="DEAD"/>
    <property type="match status" value="1"/>
</dbReference>
<dbReference type="SUPFAM" id="SSF52540">
    <property type="entry name" value="P-loop containing nucleoside triphosphate hydrolases"/>
    <property type="match status" value="1"/>
</dbReference>
<dbReference type="PROSITE" id="PS51192">
    <property type="entry name" value="HELICASE_ATP_BIND_1"/>
    <property type="match status" value="1"/>
</dbReference>
<dbReference type="InterPro" id="IPR021904">
    <property type="entry name" value="DUF3516"/>
</dbReference>
<gene>
    <name evidence="7" type="ORF">H5P27_04680</name>
</gene>
<keyword evidence="2" id="KW-0378">Hydrolase</keyword>